<dbReference type="EMBL" id="LBUX01000037">
    <property type="protein sequence ID" value="KKQ73163.1"/>
    <property type="molecule type" value="Genomic_DNA"/>
</dbReference>
<dbReference type="Proteomes" id="UP000034498">
    <property type="component" value="Unassembled WGS sequence"/>
</dbReference>
<reference evidence="2 3" key="1">
    <citation type="journal article" date="2015" name="Nature">
        <title>rRNA introns, odd ribosomes, and small enigmatic genomes across a large radiation of phyla.</title>
        <authorList>
            <person name="Brown C.T."/>
            <person name="Hug L.A."/>
            <person name="Thomas B.C."/>
            <person name="Sharon I."/>
            <person name="Castelle C.J."/>
            <person name="Singh A."/>
            <person name="Wilkins M.J."/>
            <person name="Williams K.H."/>
            <person name="Banfield J.F."/>
        </authorList>
    </citation>
    <scope>NUCLEOTIDE SEQUENCE [LARGE SCALE GENOMIC DNA]</scope>
</reference>
<organism evidence="2 3">
    <name type="scientific">Berkelbacteria bacterium GW2011_GWB1_38_5</name>
    <dbReference type="NCBI Taxonomy" id="1618336"/>
    <lineage>
        <taxon>Bacteria</taxon>
        <taxon>Candidatus Berkelbacteria</taxon>
    </lineage>
</organism>
<dbReference type="SUPFAM" id="SSF55608">
    <property type="entry name" value="Homing endonucleases"/>
    <property type="match status" value="1"/>
</dbReference>
<sequence>MDIKWSADFAYAIGLFTADGSMSKDGRHFDFTSKDREQVETFAKCLNLKSKISGKSRGYSKEKKYFHIQFGDIKFYKYLLTIGLQPRKSLTIKEDIWTVTVLLIHIVIQSQT</sequence>
<protein>
    <submittedName>
        <fullName evidence="2">Intein-containing protein</fullName>
    </submittedName>
</protein>
<evidence type="ECO:0000313" key="3">
    <source>
        <dbReference type="Proteomes" id="UP000034498"/>
    </source>
</evidence>
<comment type="caution">
    <text evidence="2">The sequence shown here is derived from an EMBL/GenBank/DDBJ whole genome shotgun (WGS) entry which is preliminary data.</text>
</comment>
<gene>
    <name evidence="2" type="ORF">US94_C0037G0007</name>
</gene>
<feature type="domain" description="Homing endonuclease LAGLIDADG" evidence="1">
    <location>
        <begin position="9"/>
        <end position="57"/>
    </location>
</feature>
<dbReference type="AlphaFoldDB" id="A0A0G0K0C3"/>
<dbReference type="InterPro" id="IPR004860">
    <property type="entry name" value="LAGLIDADG_dom"/>
</dbReference>
<dbReference type="STRING" id="1618336.US94_C0037G0007"/>
<name>A0A0G0K0C3_9BACT</name>
<proteinExistence type="predicted"/>
<evidence type="ECO:0000259" key="1">
    <source>
        <dbReference type="Pfam" id="PF14528"/>
    </source>
</evidence>
<dbReference type="Gene3D" id="3.10.28.10">
    <property type="entry name" value="Homing endonucleases"/>
    <property type="match status" value="1"/>
</dbReference>
<dbReference type="Pfam" id="PF14528">
    <property type="entry name" value="LAGLIDADG_3"/>
    <property type="match status" value="1"/>
</dbReference>
<evidence type="ECO:0000313" key="2">
    <source>
        <dbReference type="EMBL" id="KKQ73163.1"/>
    </source>
</evidence>
<dbReference type="InterPro" id="IPR027434">
    <property type="entry name" value="Homing_endonucl"/>
</dbReference>
<accession>A0A0G0K0C3</accession>
<dbReference type="GO" id="GO:0004519">
    <property type="term" value="F:endonuclease activity"/>
    <property type="evidence" value="ECO:0007669"/>
    <property type="project" value="InterPro"/>
</dbReference>